<reference evidence="2 3" key="1">
    <citation type="submission" date="2024-10" db="EMBL/GenBank/DDBJ databases">
        <title>The Natural Products Discovery Center: Release of the First 8490 Sequenced Strains for Exploring Actinobacteria Biosynthetic Diversity.</title>
        <authorList>
            <person name="Kalkreuter E."/>
            <person name="Kautsar S.A."/>
            <person name="Yang D."/>
            <person name="Bader C.D."/>
            <person name="Teijaro C.N."/>
            <person name="Fluegel L."/>
            <person name="Davis C.M."/>
            <person name="Simpson J.R."/>
            <person name="Lauterbach L."/>
            <person name="Steele A.D."/>
            <person name="Gui C."/>
            <person name="Meng S."/>
            <person name="Li G."/>
            <person name="Viehrig K."/>
            <person name="Ye F."/>
            <person name="Su P."/>
            <person name="Kiefer A.F."/>
            <person name="Nichols A."/>
            <person name="Cepeda A.J."/>
            <person name="Yan W."/>
            <person name="Fan B."/>
            <person name="Jiang Y."/>
            <person name="Adhikari A."/>
            <person name="Zheng C.-J."/>
            <person name="Schuster L."/>
            <person name="Cowan T.M."/>
            <person name="Smanski M.J."/>
            <person name="Chevrette M.G."/>
            <person name="De Carvalho L.P.S."/>
            <person name="Shen B."/>
        </authorList>
    </citation>
    <scope>NUCLEOTIDE SEQUENCE [LARGE SCALE GENOMIC DNA]</scope>
    <source>
        <strain evidence="2 3">NPDC002173</strain>
    </source>
</reference>
<keyword evidence="1" id="KW-1133">Transmembrane helix</keyword>
<gene>
    <name evidence="2" type="ORF">ACFYXI_23875</name>
</gene>
<comment type="caution">
    <text evidence="2">The sequence shown here is derived from an EMBL/GenBank/DDBJ whole genome shotgun (WGS) entry which is preliminary data.</text>
</comment>
<evidence type="ECO:0000313" key="2">
    <source>
        <dbReference type="EMBL" id="MFF3668628.1"/>
    </source>
</evidence>
<keyword evidence="1" id="KW-0812">Transmembrane</keyword>
<feature type="transmembrane region" description="Helical" evidence="1">
    <location>
        <begin position="12"/>
        <end position="30"/>
    </location>
</feature>
<dbReference type="Proteomes" id="UP001602013">
    <property type="component" value="Unassembled WGS sequence"/>
</dbReference>
<feature type="transmembrane region" description="Helical" evidence="1">
    <location>
        <begin position="36"/>
        <end position="53"/>
    </location>
</feature>
<organism evidence="2 3">
    <name type="scientific">Microtetraspora malaysiensis</name>
    <dbReference type="NCBI Taxonomy" id="161358"/>
    <lineage>
        <taxon>Bacteria</taxon>
        <taxon>Bacillati</taxon>
        <taxon>Actinomycetota</taxon>
        <taxon>Actinomycetes</taxon>
        <taxon>Streptosporangiales</taxon>
        <taxon>Streptosporangiaceae</taxon>
        <taxon>Microtetraspora</taxon>
    </lineage>
</organism>
<dbReference type="RefSeq" id="WP_387414255.1">
    <property type="nucleotide sequence ID" value="NZ_JBIASD010000016.1"/>
</dbReference>
<feature type="transmembrane region" description="Helical" evidence="1">
    <location>
        <begin position="103"/>
        <end position="130"/>
    </location>
</feature>
<proteinExistence type="predicted"/>
<dbReference type="EMBL" id="JBIASD010000016">
    <property type="protein sequence ID" value="MFF3668628.1"/>
    <property type="molecule type" value="Genomic_DNA"/>
</dbReference>
<evidence type="ECO:0000256" key="1">
    <source>
        <dbReference type="SAM" id="Phobius"/>
    </source>
</evidence>
<feature type="transmembrane region" description="Helical" evidence="1">
    <location>
        <begin position="60"/>
        <end position="83"/>
    </location>
</feature>
<protein>
    <submittedName>
        <fullName evidence="2">MFS transporter</fullName>
    </submittedName>
</protein>
<keyword evidence="3" id="KW-1185">Reference proteome</keyword>
<evidence type="ECO:0000313" key="3">
    <source>
        <dbReference type="Proteomes" id="UP001602013"/>
    </source>
</evidence>
<accession>A0ABW6SUR3</accession>
<keyword evidence="1" id="KW-0472">Membrane</keyword>
<name>A0ABW6SUR3_9ACTN</name>
<sequence length="194" mass="20256">MGAITPFRLARTTAFAVVCVVLGVIAHLFGGGSLSGPRVAAALALAFAAALPWTGRERGLAVILPLLGGLQVALHLLFSLRYAAPVTDGFGDATPLVEAGGHLHSGLVPGLGMLITHGWAVGLTALWLARGEAMLWSLLRRLAARLCLLLDVLLVPAPAPFHACRSTEPEILRARELRHAVSRRGPPALPAAAR</sequence>